<keyword evidence="2" id="KW-1185">Reference proteome</keyword>
<dbReference type="AlphaFoldDB" id="A0A8S4QT15"/>
<gene>
    <name evidence="1" type="primary">jg820</name>
    <name evidence="1" type="ORF">PAEG_LOCUS5548</name>
</gene>
<dbReference type="InterPro" id="IPR037448">
    <property type="entry name" value="Zig-8"/>
</dbReference>
<evidence type="ECO:0000313" key="1">
    <source>
        <dbReference type="EMBL" id="CAH2217664.1"/>
    </source>
</evidence>
<reference evidence="1" key="1">
    <citation type="submission" date="2022-03" db="EMBL/GenBank/DDBJ databases">
        <authorList>
            <person name="Lindestad O."/>
        </authorList>
    </citation>
    <scope>NUCLEOTIDE SEQUENCE</scope>
</reference>
<dbReference type="InterPro" id="IPR036179">
    <property type="entry name" value="Ig-like_dom_sf"/>
</dbReference>
<dbReference type="PANTHER" id="PTHR23279">
    <property type="entry name" value="DEFECTIVE PROBOSCIS EXTENSION RESPONSE DPR -RELATED"/>
    <property type="match status" value="1"/>
</dbReference>
<proteinExistence type="predicted"/>
<dbReference type="Proteomes" id="UP000838756">
    <property type="component" value="Unassembled WGS sequence"/>
</dbReference>
<dbReference type="PANTHER" id="PTHR23279:SF36">
    <property type="entry name" value="DEFECTIVE PROBOSCIS EXTENSION RESPONSE 9, ISOFORM A"/>
    <property type="match status" value="1"/>
</dbReference>
<dbReference type="OrthoDB" id="5969816at2759"/>
<sequence length="82" mass="9432">MLATVKESIGRKPACLRVLHNFLKGRYTYTSDQRFEAQHKPRSEEWALKIRSPQKRDSGQYECQISTTPPIGHAVYLNIVGE</sequence>
<dbReference type="InterPro" id="IPR013783">
    <property type="entry name" value="Ig-like_fold"/>
</dbReference>
<dbReference type="GO" id="GO:0050808">
    <property type="term" value="P:synapse organization"/>
    <property type="evidence" value="ECO:0007669"/>
    <property type="project" value="TreeGrafter"/>
</dbReference>
<dbReference type="EMBL" id="CAKXAJ010018365">
    <property type="protein sequence ID" value="CAH2217664.1"/>
    <property type="molecule type" value="Genomic_DNA"/>
</dbReference>
<accession>A0A8S4QT15</accession>
<organism evidence="1 2">
    <name type="scientific">Pararge aegeria aegeria</name>
    <dbReference type="NCBI Taxonomy" id="348720"/>
    <lineage>
        <taxon>Eukaryota</taxon>
        <taxon>Metazoa</taxon>
        <taxon>Ecdysozoa</taxon>
        <taxon>Arthropoda</taxon>
        <taxon>Hexapoda</taxon>
        <taxon>Insecta</taxon>
        <taxon>Pterygota</taxon>
        <taxon>Neoptera</taxon>
        <taxon>Endopterygota</taxon>
        <taxon>Lepidoptera</taxon>
        <taxon>Glossata</taxon>
        <taxon>Ditrysia</taxon>
        <taxon>Papilionoidea</taxon>
        <taxon>Nymphalidae</taxon>
        <taxon>Satyrinae</taxon>
        <taxon>Satyrini</taxon>
        <taxon>Parargina</taxon>
        <taxon>Pararge</taxon>
    </lineage>
</organism>
<evidence type="ECO:0000313" key="2">
    <source>
        <dbReference type="Proteomes" id="UP000838756"/>
    </source>
</evidence>
<comment type="caution">
    <text evidence="1">The sequence shown here is derived from an EMBL/GenBank/DDBJ whole genome shotgun (WGS) entry which is preliminary data.</text>
</comment>
<name>A0A8S4QT15_9NEOP</name>
<dbReference type="Gene3D" id="2.60.40.10">
    <property type="entry name" value="Immunoglobulins"/>
    <property type="match status" value="1"/>
</dbReference>
<protein>
    <submittedName>
        <fullName evidence="1">Jg820 protein</fullName>
    </submittedName>
</protein>
<dbReference type="SUPFAM" id="SSF48726">
    <property type="entry name" value="Immunoglobulin"/>
    <property type="match status" value="1"/>
</dbReference>
<dbReference type="GO" id="GO:0032589">
    <property type="term" value="C:neuron projection membrane"/>
    <property type="evidence" value="ECO:0007669"/>
    <property type="project" value="TreeGrafter"/>
</dbReference>